<accession>A0ACA9L9Z0</accession>
<proteinExistence type="predicted"/>
<dbReference type="EMBL" id="CAJVPT010005321">
    <property type="protein sequence ID" value="CAG8518991.1"/>
    <property type="molecule type" value="Genomic_DNA"/>
</dbReference>
<comment type="caution">
    <text evidence="1">The sequence shown here is derived from an EMBL/GenBank/DDBJ whole genome shotgun (WGS) entry which is preliminary data.</text>
</comment>
<gene>
    <name evidence="1" type="ORF">ACOLOM_LOCUS3568</name>
</gene>
<keyword evidence="2" id="KW-1185">Reference proteome</keyword>
<organism evidence="1 2">
    <name type="scientific">Acaulospora colombiana</name>
    <dbReference type="NCBI Taxonomy" id="27376"/>
    <lineage>
        <taxon>Eukaryota</taxon>
        <taxon>Fungi</taxon>
        <taxon>Fungi incertae sedis</taxon>
        <taxon>Mucoromycota</taxon>
        <taxon>Glomeromycotina</taxon>
        <taxon>Glomeromycetes</taxon>
        <taxon>Diversisporales</taxon>
        <taxon>Acaulosporaceae</taxon>
        <taxon>Acaulospora</taxon>
    </lineage>
</organism>
<dbReference type="Proteomes" id="UP000789525">
    <property type="component" value="Unassembled WGS sequence"/>
</dbReference>
<evidence type="ECO:0000313" key="2">
    <source>
        <dbReference type="Proteomes" id="UP000789525"/>
    </source>
</evidence>
<sequence>MSEILGSNPNLFSNSLIYSTVQPFMDEEIEHGDIQFVGNDRQYEDCVSLVENNELGDIVVQLPQGDQDSDKVLVKQETQSTIMGDYFDEKLEFEQDNLFNLKDNDQTSQVESMAAVTMQLDELPWSLPPGFAQRDTILRPFYFKYMNLSEEQIAYAIETKLNINSLSTPYSASSSSIADQENAFLNTSPLPIACDDWNSSNDSVDAIFRDYVHVSDESLIGEQELMKKCLWSKKNHTNAQMTASALDGDQQNDKITNEEVNNAKDEQEECHSPSSDARLAALLLESNQQSDEITNEEVSDFCDTDTEIDASALNDGRQNDEIANEKSIDAKEVEETCLCPNRSSQPATLALDHDRQNDEITDGRGSSARKKSDLTEKCLISEKINSNVQQTASTLDYYQENDKIASGRNADVDEEQELVEECLLLEKIDPDKQSTEQILDEQQNDGIMTEEITNAKEEQDVQIKIESTTPTSENFDHDLNDSPKFISFSPSQTPPSVCKRNIRLEKLFHFQRPSLLDSPSTFDRNRNAKKSHVGVDDRSLMIFKYEKLNSTSSTSTIINDTSVARPQAESSITSNKLNGVLLTQPQPSIVPTDDDVTSSQDQLSVPLINTNDGRQPSNSIIISHQETVDVASSGLHEEQLVTSDRNVAKPSNERSRSVDRESSIIPVSRSSSVDPSWRYATKKTRSRWTSTELKALEQGMELFGTSWAQIIEKYGRENGPLSNRNPVQLKDKARNEKLRRLKMELPLGIFEKATGGIENE</sequence>
<evidence type="ECO:0000313" key="1">
    <source>
        <dbReference type="EMBL" id="CAG8518991.1"/>
    </source>
</evidence>
<protein>
    <submittedName>
        <fullName evidence="1">12134_t:CDS:1</fullName>
    </submittedName>
</protein>
<name>A0ACA9L9Z0_9GLOM</name>
<reference evidence="1" key="1">
    <citation type="submission" date="2021-06" db="EMBL/GenBank/DDBJ databases">
        <authorList>
            <person name="Kallberg Y."/>
            <person name="Tangrot J."/>
            <person name="Rosling A."/>
        </authorList>
    </citation>
    <scope>NUCLEOTIDE SEQUENCE</scope>
    <source>
        <strain evidence="1">CL356</strain>
    </source>
</reference>